<dbReference type="InterPro" id="IPR036052">
    <property type="entry name" value="TrpB-like_PALP_sf"/>
</dbReference>
<dbReference type="EMBL" id="FNQK01000004">
    <property type="protein sequence ID" value="SDZ94826.1"/>
    <property type="molecule type" value="Genomic_DNA"/>
</dbReference>
<gene>
    <name evidence="1" type="ORF">SAMN04487990_104160</name>
</gene>
<dbReference type="AlphaFoldDB" id="A0A1H3X601"/>
<dbReference type="Gene3D" id="3.40.50.1100">
    <property type="match status" value="1"/>
</dbReference>
<name>A0A1H3X601_BIZPA</name>
<reference evidence="1 2" key="1">
    <citation type="submission" date="2016-10" db="EMBL/GenBank/DDBJ databases">
        <authorList>
            <person name="de Groot N.N."/>
        </authorList>
    </citation>
    <scope>NUCLEOTIDE SEQUENCE [LARGE SCALE GENOMIC DNA]</scope>
    <source>
        <strain evidence="1 2">DSM 23842</strain>
    </source>
</reference>
<organism evidence="1 2">
    <name type="scientific">Bizionia paragorgiae</name>
    <dbReference type="NCBI Taxonomy" id="283786"/>
    <lineage>
        <taxon>Bacteria</taxon>
        <taxon>Pseudomonadati</taxon>
        <taxon>Bacteroidota</taxon>
        <taxon>Flavobacteriia</taxon>
        <taxon>Flavobacteriales</taxon>
        <taxon>Flavobacteriaceae</taxon>
        <taxon>Bizionia</taxon>
    </lineage>
</organism>
<sequence>MQAVKQLNEAGEFKDSDVVVVIFPDHGSRYMSKVYSDKWMNEQGFFDSQNEEAAQSIQYVK</sequence>
<evidence type="ECO:0000313" key="1">
    <source>
        <dbReference type="EMBL" id="SDZ94826.1"/>
    </source>
</evidence>
<evidence type="ECO:0000313" key="2">
    <source>
        <dbReference type="Proteomes" id="UP000198846"/>
    </source>
</evidence>
<dbReference type="Proteomes" id="UP000198846">
    <property type="component" value="Unassembled WGS sequence"/>
</dbReference>
<dbReference type="SUPFAM" id="SSF53686">
    <property type="entry name" value="Tryptophan synthase beta subunit-like PLP-dependent enzymes"/>
    <property type="match status" value="1"/>
</dbReference>
<keyword evidence="2" id="KW-1185">Reference proteome</keyword>
<accession>A0A1H3X601</accession>
<proteinExistence type="predicted"/>
<dbReference type="STRING" id="283786.SAMN04487990_104160"/>
<protein>
    <submittedName>
        <fullName evidence="1">Cystathionine beta-synthase</fullName>
    </submittedName>
</protein>